<dbReference type="Gene3D" id="1.10.405.20">
    <property type="match status" value="1"/>
</dbReference>
<evidence type="ECO:0000259" key="2">
    <source>
        <dbReference type="Pfam" id="PF01593"/>
    </source>
</evidence>
<keyword evidence="1" id="KW-0732">Signal</keyword>
<dbReference type="STRING" id="1429867.A0A0G4PPD7"/>
<feature type="chain" id="PRO_5005195844" evidence="1">
    <location>
        <begin position="27"/>
        <end position="456"/>
    </location>
</feature>
<dbReference type="Pfam" id="PF01593">
    <property type="entry name" value="Amino_oxidase"/>
    <property type="match status" value="1"/>
</dbReference>
<dbReference type="EMBL" id="HG793159">
    <property type="protein sequence ID" value="CRL28244.1"/>
    <property type="molecule type" value="Genomic_DNA"/>
</dbReference>
<dbReference type="Gene3D" id="3.50.50.60">
    <property type="entry name" value="FAD/NAD(P)-binding domain"/>
    <property type="match status" value="1"/>
</dbReference>
<gene>
    <name evidence="3" type="ORF">PCAMFM013_S026g000109</name>
</gene>
<evidence type="ECO:0000313" key="4">
    <source>
        <dbReference type="Proteomes" id="UP000053732"/>
    </source>
</evidence>
<sequence length="456" mass="50816">MRHTSFGLGGLLSFALLNSPFLHAQATPDVITRDVVIVGGGASGTYAGVRLKEMGKTFTLIERNSLLGGHGETFYTNDNKPINYGVEGYFNTSVTLDYLAKLQVPYELRVPAPAEDDYINLRTGKKVDAPEASKNQSIALHQWMDSISQFKFLEDGSYNFPDPVPEDLLLPLRDFIAKYKLDDAVWGVFSHGSGNILDMATLYVIQYIGVPHSKALLKGYIRPSHGIADVYTRATKVIGSDVIFNSQIESVDRSGDMVKVVARSSDGKTQHIHAKKLLVTIPPTTRHLTGFSLDNREASLFTKWHYQSYYAVLINETGIPDGHNLINIDPSNPFSVPYEPFIWRVDAQKVPGYHTIKLVGNEQFSEKDARELLESSIERLGQVGTFPATKPRIVKWGDHTPVTMSASAEDIRAGFYKNLYALQGHQNTFYTGASWCSDYSTLLWGFTEEVLKKMFA</sequence>
<dbReference type="AlphaFoldDB" id="A0A0G4PPD7"/>
<dbReference type="GO" id="GO:0016491">
    <property type="term" value="F:oxidoreductase activity"/>
    <property type="evidence" value="ECO:0007669"/>
    <property type="project" value="InterPro"/>
</dbReference>
<dbReference type="InterPro" id="IPR036188">
    <property type="entry name" value="FAD/NAD-bd_sf"/>
</dbReference>
<feature type="signal peptide" evidence="1">
    <location>
        <begin position="1"/>
        <end position="26"/>
    </location>
</feature>
<accession>A0A0G4PPD7</accession>
<organism evidence="3 4">
    <name type="scientific">Penicillium camemberti (strain FM 013)</name>
    <dbReference type="NCBI Taxonomy" id="1429867"/>
    <lineage>
        <taxon>Eukaryota</taxon>
        <taxon>Fungi</taxon>
        <taxon>Dikarya</taxon>
        <taxon>Ascomycota</taxon>
        <taxon>Pezizomycotina</taxon>
        <taxon>Eurotiomycetes</taxon>
        <taxon>Eurotiomycetidae</taxon>
        <taxon>Eurotiales</taxon>
        <taxon>Aspergillaceae</taxon>
        <taxon>Penicillium</taxon>
    </lineage>
</organism>
<keyword evidence="4" id="KW-1185">Reference proteome</keyword>
<dbReference type="SUPFAM" id="SSF51905">
    <property type="entry name" value="FAD/NAD(P)-binding domain"/>
    <property type="match status" value="1"/>
</dbReference>
<evidence type="ECO:0000256" key="1">
    <source>
        <dbReference type="SAM" id="SignalP"/>
    </source>
</evidence>
<dbReference type="Proteomes" id="UP000053732">
    <property type="component" value="Unassembled WGS sequence"/>
</dbReference>
<protein>
    <submittedName>
        <fullName evidence="3">Amine oxidase</fullName>
    </submittedName>
</protein>
<name>A0A0G4PPD7_PENC3</name>
<proteinExistence type="predicted"/>
<dbReference type="Gene3D" id="3.30.70.1990">
    <property type="match status" value="1"/>
</dbReference>
<dbReference type="InterPro" id="IPR002937">
    <property type="entry name" value="Amino_oxidase"/>
</dbReference>
<feature type="domain" description="Amine oxidase" evidence="2">
    <location>
        <begin position="46"/>
        <end position="439"/>
    </location>
</feature>
<evidence type="ECO:0000313" key="3">
    <source>
        <dbReference type="EMBL" id="CRL28244.1"/>
    </source>
</evidence>
<reference evidence="3 4" key="1">
    <citation type="journal article" date="2014" name="Nat. Commun.">
        <title>Multiple recent horizontal transfers of a large genomic region in cheese making fungi.</title>
        <authorList>
            <person name="Cheeseman K."/>
            <person name="Ropars J."/>
            <person name="Renault P."/>
            <person name="Dupont J."/>
            <person name="Gouzy J."/>
            <person name="Branca A."/>
            <person name="Abraham A.L."/>
            <person name="Ceppi M."/>
            <person name="Conseiller E."/>
            <person name="Debuchy R."/>
            <person name="Malagnac F."/>
            <person name="Goarin A."/>
            <person name="Silar P."/>
            <person name="Lacoste S."/>
            <person name="Sallet E."/>
            <person name="Bensimon A."/>
            <person name="Giraud T."/>
            <person name="Brygoo Y."/>
        </authorList>
    </citation>
    <scope>NUCLEOTIDE SEQUENCE [LARGE SCALE GENOMIC DNA]</scope>
    <source>
        <strain evidence="4">FM 013</strain>
    </source>
</reference>